<keyword evidence="5" id="KW-1185">Reference proteome</keyword>
<dbReference type="GeneID" id="20251087"/>
<feature type="domain" description="Ras-GEF" evidence="3">
    <location>
        <begin position="315"/>
        <end position="553"/>
    </location>
</feature>
<dbReference type="HOGENOM" id="CLU_015281_2_0_1"/>
<dbReference type="Proteomes" id="UP000030746">
    <property type="component" value="Unassembled WGS sequence"/>
</dbReference>
<reference evidence="4 5" key="1">
    <citation type="journal article" date="2013" name="Nature">
        <title>Insights into bilaterian evolution from three spiralian genomes.</title>
        <authorList>
            <person name="Simakov O."/>
            <person name="Marletaz F."/>
            <person name="Cho S.J."/>
            <person name="Edsinger-Gonzales E."/>
            <person name="Havlak P."/>
            <person name="Hellsten U."/>
            <person name="Kuo D.H."/>
            <person name="Larsson T."/>
            <person name="Lv J."/>
            <person name="Arendt D."/>
            <person name="Savage R."/>
            <person name="Osoegawa K."/>
            <person name="de Jong P."/>
            <person name="Grimwood J."/>
            <person name="Chapman J.A."/>
            <person name="Shapiro H."/>
            <person name="Aerts A."/>
            <person name="Otillar R.P."/>
            <person name="Terry A.Y."/>
            <person name="Boore J.L."/>
            <person name="Grigoriev I.V."/>
            <person name="Lindberg D.R."/>
            <person name="Seaver E.C."/>
            <person name="Weisblat D.A."/>
            <person name="Putnam N.H."/>
            <person name="Rokhsar D.S."/>
        </authorList>
    </citation>
    <scope>NUCLEOTIDE SEQUENCE [LARGE SCALE GENOMIC DNA]</scope>
</reference>
<dbReference type="SMART" id="SM00147">
    <property type="entry name" value="RasGEF"/>
    <property type="match status" value="1"/>
</dbReference>
<evidence type="ECO:0000313" key="5">
    <source>
        <dbReference type="Proteomes" id="UP000030746"/>
    </source>
</evidence>
<organism evidence="4 5">
    <name type="scientific">Lottia gigantea</name>
    <name type="common">Giant owl limpet</name>
    <dbReference type="NCBI Taxonomy" id="225164"/>
    <lineage>
        <taxon>Eukaryota</taxon>
        <taxon>Metazoa</taxon>
        <taxon>Spiralia</taxon>
        <taxon>Lophotrochozoa</taxon>
        <taxon>Mollusca</taxon>
        <taxon>Gastropoda</taxon>
        <taxon>Patellogastropoda</taxon>
        <taxon>Lottioidea</taxon>
        <taxon>Lottiidae</taxon>
        <taxon>Lottia</taxon>
    </lineage>
</organism>
<dbReference type="PROSITE" id="PS50009">
    <property type="entry name" value="RASGEF_CAT"/>
    <property type="match status" value="1"/>
</dbReference>
<feature type="region of interest" description="Disordered" evidence="2">
    <location>
        <begin position="131"/>
        <end position="150"/>
    </location>
</feature>
<gene>
    <name evidence="4" type="ORF">LOTGIDRAFT_239539</name>
</gene>
<dbReference type="RefSeq" id="XP_009055234.1">
    <property type="nucleotide sequence ID" value="XM_009056986.1"/>
</dbReference>
<dbReference type="STRING" id="225164.V4AFZ4"/>
<protein>
    <recommendedName>
        <fullName evidence="3">Ras-GEF domain-containing protein</fullName>
    </recommendedName>
</protein>
<dbReference type="InterPro" id="IPR023578">
    <property type="entry name" value="Ras_GEF_dom_sf"/>
</dbReference>
<dbReference type="CTD" id="20251087"/>
<dbReference type="Gene3D" id="1.10.840.10">
    <property type="entry name" value="Ras guanine-nucleotide exchange factors catalytic domain"/>
    <property type="match status" value="1"/>
</dbReference>
<dbReference type="InterPro" id="IPR036964">
    <property type="entry name" value="RASGEF_cat_dom_sf"/>
</dbReference>
<dbReference type="OMA" id="RFRTHID"/>
<dbReference type="SUPFAM" id="SSF48366">
    <property type="entry name" value="Ras GEF"/>
    <property type="match status" value="1"/>
</dbReference>
<evidence type="ECO:0000259" key="3">
    <source>
        <dbReference type="PROSITE" id="PS50009"/>
    </source>
</evidence>
<evidence type="ECO:0000313" key="4">
    <source>
        <dbReference type="EMBL" id="ESO94080.1"/>
    </source>
</evidence>
<evidence type="ECO:0000256" key="1">
    <source>
        <dbReference type="PROSITE-ProRule" id="PRU00168"/>
    </source>
</evidence>
<evidence type="ECO:0000256" key="2">
    <source>
        <dbReference type="SAM" id="MobiDB-lite"/>
    </source>
</evidence>
<dbReference type="OrthoDB" id="2412973at2759"/>
<proteinExistence type="predicted"/>
<dbReference type="KEGG" id="lgi:LOTGIDRAFT_239539"/>
<feature type="compositionally biased region" description="Polar residues" evidence="2">
    <location>
        <begin position="34"/>
        <end position="44"/>
    </location>
</feature>
<dbReference type="Pfam" id="PF00617">
    <property type="entry name" value="RasGEF"/>
    <property type="match status" value="1"/>
</dbReference>
<sequence>MPLSYYDSKYGALSSLSSAGAYTPTQSPRPSPFASPSDSPTNSPKMDRRRPYRTGSQPMLSVEELRDAPKIQIQSMDRSDSLPAINVPVSKHRRSPSRDRPVYNYHQRSGSEPVLMSETLHVPNTLACNKIGSDSDLSKPAPPKPSRIPSVKYKQRPKVQVRNIALYEDDGRDYSDYCQVKEDPSWLKGNNSQPVSPDATTPVCISSPFDIYDNNFNNIKPNPLLSHELYGKVLSNRNFPDLKSPQKEFSSQDIYNINNKYDNTFMKRRKITIPVIKNEMSFNLTGSNFNVLPNDCKPLEAGSMITIKGILLEKDPRTLALHCTKTDLQCVHVLSHEDFGMGVESGLELLTLPQGKQLRQDLIERCHCMKLLVIVTILTCSTISERAQMISQWVMVSQELKLLGNLFGFVNVMDGIMSPLVTRLKTTRLILRQNHTNSAYILDTKLKTAYKSLNEGTSSLPLQNVCVPNINPLVYLLERDLETVLNELPWERINPIAGLEMFLTHLDTARVIAAQVELYQITGRAVMADFQGDEDISEVFDTRLQLNLLWGARGSSVNRVDRHRKFDQLLTILSERAEKSNDDGTAV</sequence>
<dbReference type="GO" id="GO:0005085">
    <property type="term" value="F:guanyl-nucleotide exchange factor activity"/>
    <property type="evidence" value="ECO:0007669"/>
    <property type="project" value="UniProtKB-KW"/>
</dbReference>
<dbReference type="EMBL" id="KB201876">
    <property type="protein sequence ID" value="ESO94080.1"/>
    <property type="molecule type" value="Genomic_DNA"/>
</dbReference>
<keyword evidence="1" id="KW-0344">Guanine-nucleotide releasing factor</keyword>
<dbReference type="PANTHER" id="PTHR14247">
    <property type="entry name" value="BREAST CANCER ANTI-ESTROGEN RESISTANCE PROTEIN 3 HOMOLOG-LIKE PROTEIN"/>
    <property type="match status" value="1"/>
</dbReference>
<dbReference type="InterPro" id="IPR001895">
    <property type="entry name" value="RASGEF_cat_dom"/>
</dbReference>
<name>V4AFZ4_LOTGI</name>
<dbReference type="GO" id="GO:0007264">
    <property type="term" value="P:small GTPase-mediated signal transduction"/>
    <property type="evidence" value="ECO:0007669"/>
    <property type="project" value="InterPro"/>
</dbReference>
<dbReference type="AlphaFoldDB" id="V4AFZ4"/>
<accession>V4AFZ4</accession>
<dbReference type="PANTHER" id="PTHR14247:SF8">
    <property type="entry name" value="RAS-GEF DOMAIN-CONTAINING PROTEIN"/>
    <property type="match status" value="1"/>
</dbReference>
<feature type="region of interest" description="Disordered" evidence="2">
    <location>
        <begin position="18"/>
        <end position="105"/>
    </location>
</feature>
<dbReference type="InterPro" id="IPR051853">
    <property type="entry name" value="SH2-Ras-GEF_adapter"/>
</dbReference>